<dbReference type="Proteomes" id="UP001642483">
    <property type="component" value="Unassembled WGS sequence"/>
</dbReference>
<accession>A0ABP0GGU4</accession>
<sequence length="188" mass="20982">MSVVPDSSADVQIDDITSVTAAVPLPSRTFIDLTIPDSPDSPVQQSSPAPHVPIVRPGEQGSLALMPRRADLADMQGTVFQPVHKQFQPYRTNITVPILAFPAPPTTSAEDLLLWFQRLEETFQLVPDFHLWRKIFTMIAATPAVHLDPLMQYMADRMTDKTLQYEQFKQYLHTLLLSEIPSNIGGGM</sequence>
<name>A0ABP0GGU4_CLALP</name>
<protein>
    <submittedName>
        <fullName evidence="1">Uncharacterized protein</fullName>
    </submittedName>
</protein>
<proteinExistence type="predicted"/>
<reference evidence="1 2" key="1">
    <citation type="submission" date="2024-02" db="EMBL/GenBank/DDBJ databases">
        <authorList>
            <person name="Daric V."/>
            <person name="Darras S."/>
        </authorList>
    </citation>
    <scope>NUCLEOTIDE SEQUENCE [LARGE SCALE GENOMIC DNA]</scope>
</reference>
<gene>
    <name evidence="1" type="ORF">CVLEPA_LOCUS21426</name>
</gene>
<comment type="caution">
    <text evidence="1">The sequence shown here is derived from an EMBL/GenBank/DDBJ whole genome shotgun (WGS) entry which is preliminary data.</text>
</comment>
<keyword evidence="2" id="KW-1185">Reference proteome</keyword>
<dbReference type="EMBL" id="CAWYQH010000108">
    <property type="protein sequence ID" value="CAK8689415.1"/>
    <property type="molecule type" value="Genomic_DNA"/>
</dbReference>
<evidence type="ECO:0000313" key="2">
    <source>
        <dbReference type="Proteomes" id="UP001642483"/>
    </source>
</evidence>
<organism evidence="1 2">
    <name type="scientific">Clavelina lepadiformis</name>
    <name type="common">Light-bulb sea squirt</name>
    <name type="synonym">Ascidia lepadiformis</name>
    <dbReference type="NCBI Taxonomy" id="159417"/>
    <lineage>
        <taxon>Eukaryota</taxon>
        <taxon>Metazoa</taxon>
        <taxon>Chordata</taxon>
        <taxon>Tunicata</taxon>
        <taxon>Ascidiacea</taxon>
        <taxon>Aplousobranchia</taxon>
        <taxon>Clavelinidae</taxon>
        <taxon>Clavelina</taxon>
    </lineage>
</organism>
<evidence type="ECO:0000313" key="1">
    <source>
        <dbReference type="EMBL" id="CAK8689415.1"/>
    </source>
</evidence>